<dbReference type="EC" id="3.6.3.14" evidence="4"/>
<dbReference type="GO" id="GO:0016787">
    <property type="term" value="F:hydrolase activity"/>
    <property type="evidence" value="ECO:0007669"/>
    <property type="project" value="UniProtKB-KW"/>
</dbReference>
<dbReference type="Pfam" id="PF01991">
    <property type="entry name" value="vATP-synt_E"/>
    <property type="match status" value="1"/>
</dbReference>
<comment type="similarity">
    <text evidence="1">Belongs to the V-ATPase E subunit family.</text>
</comment>
<dbReference type="STRING" id="5874.Q4UAV0"/>
<dbReference type="InterPro" id="IPR038495">
    <property type="entry name" value="ATPase_E_C"/>
</dbReference>
<dbReference type="eggNOG" id="KOG1664">
    <property type="taxonomic scope" value="Eukaryota"/>
</dbReference>
<dbReference type="Gene3D" id="3.30.2320.30">
    <property type="entry name" value="ATP synthase, E subunit, C-terminal"/>
    <property type="match status" value="1"/>
</dbReference>
<gene>
    <name evidence="4" type="ORF">TA17420</name>
</gene>
<dbReference type="VEuPathDB" id="PiroplasmaDB:TA17420"/>
<organism evidence="4 5">
    <name type="scientific">Theileria annulata</name>
    <dbReference type="NCBI Taxonomy" id="5874"/>
    <lineage>
        <taxon>Eukaryota</taxon>
        <taxon>Sar</taxon>
        <taxon>Alveolata</taxon>
        <taxon>Apicomplexa</taxon>
        <taxon>Aconoidasida</taxon>
        <taxon>Piroplasmida</taxon>
        <taxon>Theileriidae</taxon>
        <taxon>Theileria</taxon>
    </lineage>
</organism>
<proteinExistence type="inferred from homology"/>
<name>Q4UAV0_THEAN</name>
<dbReference type="Gene3D" id="6.10.250.1620">
    <property type="match status" value="1"/>
</dbReference>
<evidence type="ECO:0000313" key="5">
    <source>
        <dbReference type="Proteomes" id="UP000001950"/>
    </source>
</evidence>
<keyword evidence="5" id="KW-1185">Reference proteome</keyword>
<keyword evidence="3" id="KW-0406">Ion transport</keyword>
<dbReference type="OMA" id="CRPQDHL"/>
<dbReference type="SUPFAM" id="SSF160527">
    <property type="entry name" value="V-type ATPase subunit E-like"/>
    <property type="match status" value="1"/>
</dbReference>
<dbReference type="AlphaFoldDB" id="Q4UAV0"/>
<sequence>MIKFVKIIKDAIEAQNQIKQMINFILNEAKDKAEEIESGAIEEFNIEKMNLFEQKKDEVRSKILKNINDLRLKKMRQRNVELKKMSNNILMYQCEVVDELKRLALDKLYDLSQNRDEYKKILKMLILSGCLSLDSDIVYVRYRPSDSKVVESTLGDVKSEYERLTELKYEIAKTITLELDRDNHLSEDVLGVVLTNEDGTIECNSTLNNRLEMCCREMIPQIKLELFSSVGSK</sequence>
<dbReference type="GeneID" id="3865317"/>
<dbReference type="FunCoup" id="Q4UAV0">
    <property type="interactions" value="281"/>
</dbReference>
<dbReference type="OrthoDB" id="10263003at2759"/>
<dbReference type="EMBL" id="CR940352">
    <property type="protein sequence ID" value="CAI76051.1"/>
    <property type="molecule type" value="Genomic_DNA"/>
</dbReference>
<keyword evidence="2" id="KW-0813">Transport</keyword>
<keyword evidence="4" id="KW-0378">Hydrolase</keyword>
<protein>
    <submittedName>
        <fullName evidence="4">Vacuolar ATP synthase (E subunit), putative</fullName>
        <ecNumber evidence="4">3.6.3.14</ecNumber>
    </submittedName>
</protein>
<dbReference type="KEGG" id="tan:TA17420"/>
<dbReference type="InterPro" id="IPR002842">
    <property type="entry name" value="ATPase_V1_Esu"/>
</dbReference>
<dbReference type="RefSeq" id="XP_955527.1">
    <property type="nucleotide sequence ID" value="XM_950434.1"/>
</dbReference>
<dbReference type="Proteomes" id="UP000001950">
    <property type="component" value="Chromosome 3"/>
</dbReference>
<dbReference type="PANTHER" id="PTHR45715">
    <property type="entry name" value="ATPASE H+-TRANSPORTING V1 SUBUNIT E1A-RELATED"/>
    <property type="match status" value="1"/>
</dbReference>
<evidence type="ECO:0000256" key="2">
    <source>
        <dbReference type="ARBA" id="ARBA00022448"/>
    </source>
</evidence>
<evidence type="ECO:0000313" key="4">
    <source>
        <dbReference type="EMBL" id="CAI76051.1"/>
    </source>
</evidence>
<evidence type="ECO:0000256" key="1">
    <source>
        <dbReference type="ARBA" id="ARBA00005901"/>
    </source>
</evidence>
<dbReference type="InParanoid" id="Q4UAV0"/>
<dbReference type="GO" id="GO:0046961">
    <property type="term" value="F:proton-transporting ATPase activity, rotational mechanism"/>
    <property type="evidence" value="ECO:0007669"/>
    <property type="project" value="InterPro"/>
</dbReference>
<dbReference type="GO" id="GO:0033178">
    <property type="term" value="C:proton-transporting two-sector ATPase complex, catalytic domain"/>
    <property type="evidence" value="ECO:0007669"/>
    <property type="project" value="InterPro"/>
</dbReference>
<reference evidence="4 5" key="1">
    <citation type="journal article" date="2005" name="Science">
        <title>Genome of the host-cell transforming parasite Theileria annulata compared with T. parva.</title>
        <authorList>
            <person name="Pain A."/>
            <person name="Renauld H."/>
            <person name="Berriman M."/>
            <person name="Murphy L."/>
            <person name="Yeats C.A."/>
            <person name="Weir W."/>
            <person name="Kerhornou A."/>
            <person name="Aslett M."/>
            <person name="Bishop R."/>
            <person name="Bouchier C."/>
            <person name="Cochet M."/>
            <person name="Coulson R.M.R."/>
            <person name="Cronin A."/>
            <person name="de Villiers E.P."/>
            <person name="Fraser A."/>
            <person name="Fosker N."/>
            <person name="Gardner M."/>
            <person name="Goble A."/>
            <person name="Griffiths-Jones S."/>
            <person name="Harris D.E."/>
            <person name="Katzer F."/>
            <person name="Larke N."/>
            <person name="Lord A."/>
            <person name="Maser P."/>
            <person name="McKellar S."/>
            <person name="Mooney P."/>
            <person name="Morton F."/>
            <person name="Nene V."/>
            <person name="O'Neil S."/>
            <person name="Price C."/>
            <person name="Quail M.A."/>
            <person name="Rabbinowitsch E."/>
            <person name="Rawlings N.D."/>
            <person name="Rutter S."/>
            <person name="Saunders D."/>
            <person name="Seeger K."/>
            <person name="Shah T."/>
            <person name="Squares R."/>
            <person name="Squares S."/>
            <person name="Tivey A."/>
            <person name="Walker A.R."/>
            <person name="Woodward J."/>
            <person name="Dobbelaere D.A.E."/>
            <person name="Langsley G."/>
            <person name="Rajandream M.A."/>
            <person name="McKeever D."/>
            <person name="Shiels B."/>
            <person name="Tait A."/>
            <person name="Barrell B.G."/>
            <person name="Hall N."/>
        </authorList>
    </citation>
    <scope>NUCLEOTIDE SEQUENCE [LARGE SCALE GENOMIC DNA]</scope>
    <source>
        <strain evidence="5">Ankara</strain>
    </source>
</reference>
<evidence type="ECO:0000256" key="3">
    <source>
        <dbReference type="ARBA" id="ARBA00023065"/>
    </source>
</evidence>
<accession>Q4UAV0</accession>